<feature type="transmembrane region" description="Helical" evidence="5">
    <location>
        <begin position="141"/>
        <end position="162"/>
    </location>
</feature>
<keyword evidence="8" id="KW-1185">Reference proteome</keyword>
<feature type="transmembrane region" description="Helical" evidence="5">
    <location>
        <begin position="302"/>
        <end position="321"/>
    </location>
</feature>
<dbReference type="AlphaFoldDB" id="A0A378RL57"/>
<name>A0A378RL57_MYROD</name>
<evidence type="ECO:0000256" key="2">
    <source>
        <dbReference type="ARBA" id="ARBA00022692"/>
    </source>
</evidence>
<feature type="transmembrane region" description="Helical" evidence="5">
    <location>
        <begin position="79"/>
        <end position="96"/>
    </location>
</feature>
<feature type="transmembrane region" description="Helical" evidence="5">
    <location>
        <begin position="47"/>
        <end position="67"/>
    </location>
</feature>
<comment type="subcellular location">
    <subcellularLocation>
        <location evidence="1">Membrane</location>
        <topology evidence="1">Multi-pass membrane protein</topology>
    </subcellularLocation>
</comment>
<reference evidence="7 8" key="1">
    <citation type="submission" date="2018-06" db="EMBL/GenBank/DDBJ databases">
        <authorList>
            <consortium name="Pathogen Informatics"/>
            <person name="Doyle S."/>
        </authorList>
    </citation>
    <scope>NUCLEOTIDE SEQUENCE [LARGE SCALE GENOMIC DNA]</scope>
    <source>
        <strain evidence="7 8">NCTC11179</strain>
    </source>
</reference>
<feature type="transmembrane region" description="Helical" evidence="5">
    <location>
        <begin position="333"/>
        <end position="355"/>
    </location>
</feature>
<dbReference type="GO" id="GO:0016020">
    <property type="term" value="C:membrane"/>
    <property type="evidence" value="ECO:0007669"/>
    <property type="project" value="UniProtKB-SubCell"/>
</dbReference>
<dbReference type="PANTHER" id="PTHR23514:SF13">
    <property type="entry name" value="INNER MEMBRANE PROTEIN YBJJ"/>
    <property type="match status" value="1"/>
</dbReference>
<evidence type="ECO:0000313" key="8">
    <source>
        <dbReference type="Proteomes" id="UP000255024"/>
    </source>
</evidence>
<dbReference type="InterPro" id="IPR020846">
    <property type="entry name" value="MFS_dom"/>
</dbReference>
<dbReference type="InterPro" id="IPR036259">
    <property type="entry name" value="MFS_trans_sf"/>
</dbReference>
<feature type="transmembrane region" description="Helical" evidence="5">
    <location>
        <begin position="245"/>
        <end position="264"/>
    </location>
</feature>
<dbReference type="Proteomes" id="UP000255024">
    <property type="component" value="Unassembled WGS sequence"/>
</dbReference>
<organism evidence="7 8">
    <name type="scientific">Myroides odoratus</name>
    <name type="common">Flavobacterium odoratum</name>
    <dbReference type="NCBI Taxonomy" id="256"/>
    <lineage>
        <taxon>Bacteria</taxon>
        <taxon>Pseudomonadati</taxon>
        <taxon>Bacteroidota</taxon>
        <taxon>Flavobacteriia</taxon>
        <taxon>Flavobacteriales</taxon>
        <taxon>Flavobacteriaceae</taxon>
        <taxon>Myroides</taxon>
    </lineage>
</organism>
<evidence type="ECO:0000256" key="5">
    <source>
        <dbReference type="SAM" id="Phobius"/>
    </source>
</evidence>
<sequence length="387" mass="42488">MRFIFSKNSNSTRIAISLFFFAHGLVLSSWASRIPSIKTQLALTDAELGTLLLLLPIGQISTMPLSAKLIRTYGSQRSVRYGFLLYPLVLVLLGFATHYVTLALGLFFFGVLGNLCNIAINTQGVELETRLNKSLMSSFHGAWSISGFIGALFALGMLHYHLSTATHFILVYFLVILLWVFSYKRLITVDPTPNKEREKGSIFKQLDKTLVQLGIIGFLSMAIEGAMFDWSGVYFQDIVQAPEHLIILGYTSFVLLMAIGRFLGDRLVTVLGHKKVIQYSGILMSSGLLLAVFFPHLLLTTFAFMLVGLGGSCSVPTLYGIAGKHPKVHPGTALTLVSSIAFLGFLLGPPVIGFISSSFDLRYSFALFSLFGIVMVLLGNKATLFKT</sequence>
<accession>A0A378RL57</accession>
<dbReference type="EMBL" id="UGQL01000001">
    <property type="protein sequence ID" value="STZ27735.1"/>
    <property type="molecule type" value="Genomic_DNA"/>
</dbReference>
<gene>
    <name evidence="7" type="primary">ybjJ_1</name>
    <name evidence="7" type="ORF">NCTC11179_01271</name>
</gene>
<dbReference type="Gene3D" id="1.20.1250.20">
    <property type="entry name" value="MFS general substrate transporter like domains"/>
    <property type="match status" value="2"/>
</dbReference>
<evidence type="ECO:0000256" key="3">
    <source>
        <dbReference type="ARBA" id="ARBA00022989"/>
    </source>
</evidence>
<dbReference type="CDD" id="cd17393">
    <property type="entry name" value="MFS_MosC_like"/>
    <property type="match status" value="1"/>
</dbReference>
<proteinExistence type="predicted"/>
<evidence type="ECO:0000256" key="1">
    <source>
        <dbReference type="ARBA" id="ARBA00004141"/>
    </source>
</evidence>
<keyword evidence="4 5" id="KW-0472">Membrane</keyword>
<evidence type="ECO:0000259" key="6">
    <source>
        <dbReference type="PROSITE" id="PS50850"/>
    </source>
</evidence>
<keyword evidence="2 5" id="KW-0812">Transmembrane</keyword>
<dbReference type="InterPro" id="IPR011701">
    <property type="entry name" value="MFS"/>
</dbReference>
<dbReference type="GO" id="GO:0022857">
    <property type="term" value="F:transmembrane transporter activity"/>
    <property type="evidence" value="ECO:0007669"/>
    <property type="project" value="InterPro"/>
</dbReference>
<protein>
    <submittedName>
        <fullName evidence="7">Inner membrane protein ybjJ</fullName>
    </submittedName>
</protein>
<dbReference type="PANTHER" id="PTHR23514">
    <property type="entry name" value="BYPASS OF STOP CODON PROTEIN 6"/>
    <property type="match status" value="1"/>
</dbReference>
<feature type="transmembrane region" description="Helical" evidence="5">
    <location>
        <begin position="102"/>
        <end position="120"/>
    </location>
</feature>
<dbReference type="Pfam" id="PF07690">
    <property type="entry name" value="MFS_1"/>
    <property type="match status" value="1"/>
</dbReference>
<dbReference type="PROSITE" id="PS50850">
    <property type="entry name" value="MFS"/>
    <property type="match status" value="1"/>
</dbReference>
<feature type="transmembrane region" description="Helical" evidence="5">
    <location>
        <begin position="168"/>
        <end position="188"/>
    </location>
</feature>
<dbReference type="SUPFAM" id="SSF103473">
    <property type="entry name" value="MFS general substrate transporter"/>
    <property type="match status" value="1"/>
</dbReference>
<evidence type="ECO:0000256" key="4">
    <source>
        <dbReference type="ARBA" id="ARBA00023136"/>
    </source>
</evidence>
<feature type="transmembrane region" description="Helical" evidence="5">
    <location>
        <begin position="209"/>
        <end position="233"/>
    </location>
</feature>
<evidence type="ECO:0000313" key="7">
    <source>
        <dbReference type="EMBL" id="STZ27735.1"/>
    </source>
</evidence>
<feature type="transmembrane region" description="Helical" evidence="5">
    <location>
        <begin position="276"/>
        <end position="296"/>
    </location>
</feature>
<feature type="transmembrane region" description="Helical" evidence="5">
    <location>
        <begin position="361"/>
        <end position="379"/>
    </location>
</feature>
<feature type="domain" description="Major facilitator superfamily (MFS) profile" evidence="6">
    <location>
        <begin position="209"/>
        <end position="387"/>
    </location>
</feature>
<keyword evidence="3 5" id="KW-1133">Transmembrane helix</keyword>
<dbReference type="InterPro" id="IPR051788">
    <property type="entry name" value="MFS_Transporter"/>
</dbReference>
<dbReference type="RefSeq" id="WP_115090612.1">
    <property type="nucleotide sequence ID" value="NZ_CP068107.1"/>
</dbReference>